<dbReference type="FunFam" id="1.10.10.10:FF:000087">
    <property type="entry name" value="Transcriptional adapter 2"/>
    <property type="match status" value="1"/>
</dbReference>
<dbReference type="PROSITE" id="PS50934">
    <property type="entry name" value="SWIRM"/>
    <property type="match status" value="1"/>
</dbReference>
<feature type="domain" description="ZZ-type" evidence="12">
    <location>
        <begin position="22"/>
        <end position="83"/>
    </location>
</feature>
<comment type="caution">
    <text evidence="15">The sequence shown here is derived from an EMBL/GenBank/DDBJ whole genome shotgun (WGS) entry which is preliminary data.</text>
</comment>
<keyword evidence="16" id="KW-1185">Reference proteome</keyword>
<evidence type="ECO:0000256" key="7">
    <source>
        <dbReference type="ARBA" id="ARBA00023242"/>
    </source>
</evidence>
<organism evidence="15 16">
    <name type="scientific">Roridomyces roridus</name>
    <dbReference type="NCBI Taxonomy" id="1738132"/>
    <lineage>
        <taxon>Eukaryota</taxon>
        <taxon>Fungi</taxon>
        <taxon>Dikarya</taxon>
        <taxon>Basidiomycota</taxon>
        <taxon>Agaricomycotina</taxon>
        <taxon>Agaricomycetes</taxon>
        <taxon>Agaricomycetidae</taxon>
        <taxon>Agaricales</taxon>
        <taxon>Marasmiineae</taxon>
        <taxon>Mycenaceae</taxon>
        <taxon>Roridomyces</taxon>
    </lineage>
</organism>
<dbReference type="SMART" id="SM00717">
    <property type="entry name" value="SANT"/>
    <property type="match status" value="1"/>
</dbReference>
<dbReference type="CDD" id="cd00167">
    <property type="entry name" value="SANT"/>
    <property type="match status" value="1"/>
</dbReference>
<accession>A0AAD7FQA6</accession>
<dbReference type="GO" id="GO:0005634">
    <property type="term" value="C:nucleus"/>
    <property type="evidence" value="ECO:0007669"/>
    <property type="project" value="UniProtKB-SubCell"/>
</dbReference>
<proteinExistence type="predicted"/>
<keyword evidence="4" id="KW-0862">Zinc</keyword>
<dbReference type="InterPro" id="IPR055141">
    <property type="entry name" value="TADA2A_B-like_dom"/>
</dbReference>
<feature type="domain" description="SWIRM" evidence="13">
    <location>
        <begin position="457"/>
        <end position="553"/>
    </location>
</feature>
<dbReference type="PROSITE" id="PS51293">
    <property type="entry name" value="SANT"/>
    <property type="match status" value="1"/>
</dbReference>
<dbReference type="SUPFAM" id="SSF46689">
    <property type="entry name" value="Homeodomain-like"/>
    <property type="match status" value="2"/>
</dbReference>
<dbReference type="PROSITE" id="PS50135">
    <property type="entry name" value="ZF_ZZ_2"/>
    <property type="match status" value="1"/>
</dbReference>
<dbReference type="GO" id="GO:0070461">
    <property type="term" value="C:SAGA-type complex"/>
    <property type="evidence" value="ECO:0007669"/>
    <property type="project" value="TreeGrafter"/>
</dbReference>
<dbReference type="PROSITE" id="PS50090">
    <property type="entry name" value="MYB_LIKE"/>
    <property type="match status" value="1"/>
</dbReference>
<dbReference type="SUPFAM" id="SSF57850">
    <property type="entry name" value="RING/U-box"/>
    <property type="match status" value="1"/>
</dbReference>
<dbReference type="InterPro" id="IPR009057">
    <property type="entry name" value="Homeodomain-like_sf"/>
</dbReference>
<dbReference type="InterPro" id="IPR001005">
    <property type="entry name" value="SANT/Myb"/>
</dbReference>
<dbReference type="PIRSF" id="PIRSF025024">
    <property type="entry name" value="Transcriptional_adaptor_2"/>
    <property type="match status" value="1"/>
</dbReference>
<dbReference type="Gene3D" id="1.10.10.60">
    <property type="entry name" value="Homeodomain-like"/>
    <property type="match status" value="1"/>
</dbReference>
<evidence type="ECO:0000259" key="11">
    <source>
        <dbReference type="PROSITE" id="PS50090"/>
    </source>
</evidence>
<dbReference type="AlphaFoldDB" id="A0AAD7FQA6"/>
<dbReference type="GO" id="GO:0003713">
    <property type="term" value="F:transcription coactivator activity"/>
    <property type="evidence" value="ECO:0007669"/>
    <property type="project" value="InterPro"/>
</dbReference>
<dbReference type="CDD" id="cd02335">
    <property type="entry name" value="ZZ_ADA2"/>
    <property type="match status" value="1"/>
</dbReference>
<keyword evidence="7 8" id="KW-0539">Nucleus</keyword>
<feature type="compositionally biased region" description="Basic and acidic residues" evidence="10">
    <location>
        <begin position="416"/>
        <end position="427"/>
    </location>
</feature>
<dbReference type="FunFam" id="1.10.10.60:FF:000115">
    <property type="entry name" value="Transcriptional adapter 2"/>
    <property type="match status" value="1"/>
</dbReference>
<evidence type="ECO:0000259" key="13">
    <source>
        <dbReference type="PROSITE" id="PS50934"/>
    </source>
</evidence>
<dbReference type="GO" id="GO:0006357">
    <property type="term" value="P:regulation of transcription by RNA polymerase II"/>
    <property type="evidence" value="ECO:0007669"/>
    <property type="project" value="InterPro"/>
</dbReference>
<evidence type="ECO:0000256" key="10">
    <source>
        <dbReference type="SAM" id="MobiDB-lite"/>
    </source>
</evidence>
<feature type="region of interest" description="Disordered" evidence="10">
    <location>
        <begin position="408"/>
        <end position="453"/>
    </location>
</feature>
<dbReference type="InterPro" id="IPR041983">
    <property type="entry name" value="ADA2-like_ZZ"/>
</dbReference>
<gene>
    <name evidence="15" type="ORF">FB45DRAFT_912235</name>
</gene>
<sequence>MTVTHRKPAAQPDEVAPVNEPGVQFECDGCACDLTHTIRIKCADPACQSEDGVDICPTCFCAGKEFGKHRRGHSYRVIEFNSYPIFSEDWGADEELLLIKGIASQGLGNWKKIAEHVGTQTKEEVEKHYNDVYVDSPEWPLPRMDLEFEIAPEEFQERKRRRIAAMNALPLPPPKVAPTSAPGIHEVATFLPGRLEFEHELDNEAEDLVKDLEFGVCLEYGGDQIIEDENDLDVKARIKWEEDKRNGLVPSSVFVPERKSGKGPLPNGDGVKSEDVVMANGAADEEEEATQLPPVETRASLAFKLTLLETYAQRVEKRLESKAFMFDRSLLEYKKMQAAEKKRQKEEKDILHRLRPFARLQSAEDYEAFSTDILYEAMLRKRISELQHWRKQGLTTAADIDKYQNDLAKRTQVKSNPREYHTSEKQKRQSMGPDRSSTAPEGRKSHDREATPKLESIVNARKRAPLNLANSPSLHLLTAAEQTLCSQLRILPKPYLVVKETLVREYARRGGKLRRREARDLVKIDVNKTARVWDFLAQAGFLQINAETSMTVASQNATYGSVPATIQH</sequence>
<name>A0AAD7FQA6_9AGAR</name>
<dbReference type="Pfam" id="PF00249">
    <property type="entry name" value="Myb_DNA-binding"/>
    <property type="match status" value="1"/>
</dbReference>
<dbReference type="Pfam" id="PF04433">
    <property type="entry name" value="SWIRM"/>
    <property type="match status" value="1"/>
</dbReference>
<dbReference type="Gene3D" id="1.10.10.10">
    <property type="entry name" value="Winged helix-like DNA-binding domain superfamily/Winged helix DNA-binding domain"/>
    <property type="match status" value="1"/>
</dbReference>
<dbReference type="PANTHER" id="PTHR12374">
    <property type="entry name" value="TRANSCRIPTIONAL ADAPTOR 2 ADA2 -RELATED"/>
    <property type="match status" value="1"/>
</dbReference>
<feature type="region of interest" description="Disordered" evidence="10">
    <location>
        <begin position="254"/>
        <end position="273"/>
    </location>
</feature>
<evidence type="ECO:0000313" key="16">
    <source>
        <dbReference type="Proteomes" id="UP001221142"/>
    </source>
</evidence>
<keyword evidence="3 9" id="KW-0863">Zinc-finger</keyword>
<feature type="compositionally biased region" description="Basic and acidic residues" evidence="10">
    <location>
        <begin position="441"/>
        <end position="452"/>
    </location>
</feature>
<evidence type="ECO:0000256" key="1">
    <source>
        <dbReference type="ARBA" id="ARBA00004123"/>
    </source>
</evidence>
<dbReference type="InterPro" id="IPR017884">
    <property type="entry name" value="SANT_dom"/>
</dbReference>
<evidence type="ECO:0000256" key="6">
    <source>
        <dbReference type="ARBA" id="ARBA00023163"/>
    </source>
</evidence>
<reference evidence="15" key="1">
    <citation type="submission" date="2023-03" db="EMBL/GenBank/DDBJ databases">
        <title>Massive genome expansion in bonnet fungi (Mycena s.s.) driven by repeated elements and novel gene families across ecological guilds.</title>
        <authorList>
            <consortium name="Lawrence Berkeley National Laboratory"/>
            <person name="Harder C.B."/>
            <person name="Miyauchi S."/>
            <person name="Viragh M."/>
            <person name="Kuo A."/>
            <person name="Thoen E."/>
            <person name="Andreopoulos B."/>
            <person name="Lu D."/>
            <person name="Skrede I."/>
            <person name="Drula E."/>
            <person name="Henrissat B."/>
            <person name="Morin E."/>
            <person name="Kohler A."/>
            <person name="Barry K."/>
            <person name="LaButti K."/>
            <person name="Morin E."/>
            <person name="Salamov A."/>
            <person name="Lipzen A."/>
            <person name="Mereny Z."/>
            <person name="Hegedus B."/>
            <person name="Baldrian P."/>
            <person name="Stursova M."/>
            <person name="Weitz H."/>
            <person name="Taylor A."/>
            <person name="Grigoriev I.V."/>
            <person name="Nagy L.G."/>
            <person name="Martin F."/>
            <person name="Kauserud H."/>
        </authorList>
    </citation>
    <scope>NUCLEOTIDE SEQUENCE</scope>
    <source>
        <strain evidence="15">9284</strain>
    </source>
</reference>
<evidence type="ECO:0000259" key="14">
    <source>
        <dbReference type="PROSITE" id="PS51293"/>
    </source>
</evidence>
<feature type="domain" description="SANT" evidence="14">
    <location>
        <begin position="85"/>
        <end position="137"/>
    </location>
</feature>
<dbReference type="Pfam" id="PF22941">
    <property type="entry name" value="TADA2A-like_3rd"/>
    <property type="match status" value="1"/>
</dbReference>
<dbReference type="InterPro" id="IPR000433">
    <property type="entry name" value="Znf_ZZ"/>
</dbReference>
<evidence type="ECO:0000256" key="3">
    <source>
        <dbReference type="ARBA" id="ARBA00022771"/>
    </source>
</evidence>
<dbReference type="EMBL" id="JARKIF010000008">
    <property type="protein sequence ID" value="KAJ7632360.1"/>
    <property type="molecule type" value="Genomic_DNA"/>
</dbReference>
<dbReference type="Pfam" id="PF25299">
    <property type="entry name" value="ZZ_ADA2"/>
    <property type="match status" value="1"/>
</dbReference>
<dbReference type="Proteomes" id="UP001221142">
    <property type="component" value="Unassembled WGS sequence"/>
</dbReference>
<evidence type="ECO:0000256" key="4">
    <source>
        <dbReference type="ARBA" id="ARBA00022833"/>
    </source>
</evidence>
<evidence type="ECO:0000256" key="2">
    <source>
        <dbReference type="ARBA" id="ARBA00022723"/>
    </source>
</evidence>
<dbReference type="GO" id="GO:0008270">
    <property type="term" value="F:zinc ion binding"/>
    <property type="evidence" value="ECO:0007669"/>
    <property type="project" value="UniProtKB-KW"/>
</dbReference>
<dbReference type="InterPro" id="IPR007526">
    <property type="entry name" value="SWIRM"/>
</dbReference>
<dbReference type="InterPro" id="IPR016827">
    <property type="entry name" value="Ada2/TADA2"/>
</dbReference>
<evidence type="ECO:0000256" key="8">
    <source>
        <dbReference type="PIRNR" id="PIRNR025024"/>
    </source>
</evidence>
<feature type="domain" description="Myb-like" evidence="11">
    <location>
        <begin position="90"/>
        <end position="133"/>
    </location>
</feature>
<dbReference type="GO" id="GO:0003682">
    <property type="term" value="F:chromatin binding"/>
    <property type="evidence" value="ECO:0007669"/>
    <property type="project" value="TreeGrafter"/>
</dbReference>
<dbReference type="PANTHER" id="PTHR12374:SF20">
    <property type="entry name" value="TRANSCRIPTIONAL ADAPTER 2-ALPHA"/>
    <property type="match status" value="1"/>
</dbReference>
<keyword evidence="6 8" id="KW-0804">Transcription</keyword>
<keyword evidence="5 8" id="KW-0805">Transcription regulation</keyword>
<evidence type="ECO:0000256" key="9">
    <source>
        <dbReference type="PROSITE-ProRule" id="PRU00228"/>
    </source>
</evidence>
<protein>
    <recommendedName>
        <fullName evidence="8">Transcriptional adapter 2</fullName>
    </recommendedName>
</protein>
<comment type="subcellular location">
    <subcellularLocation>
        <location evidence="1 8">Nucleus</location>
    </subcellularLocation>
</comment>
<evidence type="ECO:0000259" key="12">
    <source>
        <dbReference type="PROSITE" id="PS50135"/>
    </source>
</evidence>
<evidence type="ECO:0000256" key="5">
    <source>
        <dbReference type="ARBA" id="ARBA00023015"/>
    </source>
</evidence>
<dbReference type="InterPro" id="IPR036388">
    <property type="entry name" value="WH-like_DNA-bd_sf"/>
</dbReference>
<keyword evidence="2" id="KW-0479">Metal-binding</keyword>
<evidence type="ECO:0000313" key="15">
    <source>
        <dbReference type="EMBL" id="KAJ7632360.1"/>
    </source>
</evidence>
<dbReference type="GO" id="GO:0006338">
    <property type="term" value="P:chromatin remodeling"/>
    <property type="evidence" value="ECO:0007669"/>
    <property type="project" value="TreeGrafter"/>
</dbReference>